<proteinExistence type="predicted"/>
<sequence length="156" mass="17829">MRKNLQEIRIDIVIEKDSAIAKERGAGLGQRTGSTVKSKLKPKTRWGRSLEVHFEHLKDPASAGHFSRRPHEELERMYGTLDTGVRLKLGRFLKPQRLFKIRLTLISNRGSSPPRTTDGDTRAYSEAMSRRPHVIYRMCQSAAPDRKNEPPVRGNQ</sequence>
<accession>A0A4C1WPF7</accession>
<dbReference type="EMBL" id="BGZK01000608">
    <property type="protein sequence ID" value="GBP52740.1"/>
    <property type="molecule type" value="Genomic_DNA"/>
</dbReference>
<organism evidence="2 3">
    <name type="scientific">Eumeta variegata</name>
    <name type="common">Bagworm moth</name>
    <name type="synonym">Eumeta japonica</name>
    <dbReference type="NCBI Taxonomy" id="151549"/>
    <lineage>
        <taxon>Eukaryota</taxon>
        <taxon>Metazoa</taxon>
        <taxon>Ecdysozoa</taxon>
        <taxon>Arthropoda</taxon>
        <taxon>Hexapoda</taxon>
        <taxon>Insecta</taxon>
        <taxon>Pterygota</taxon>
        <taxon>Neoptera</taxon>
        <taxon>Endopterygota</taxon>
        <taxon>Lepidoptera</taxon>
        <taxon>Glossata</taxon>
        <taxon>Ditrysia</taxon>
        <taxon>Tineoidea</taxon>
        <taxon>Psychidae</taxon>
        <taxon>Oiketicinae</taxon>
        <taxon>Eumeta</taxon>
    </lineage>
</organism>
<protein>
    <submittedName>
        <fullName evidence="2">Uncharacterized protein</fullName>
    </submittedName>
</protein>
<name>A0A4C1WPF7_EUMVA</name>
<evidence type="ECO:0000313" key="3">
    <source>
        <dbReference type="Proteomes" id="UP000299102"/>
    </source>
</evidence>
<evidence type="ECO:0000256" key="1">
    <source>
        <dbReference type="SAM" id="MobiDB-lite"/>
    </source>
</evidence>
<reference evidence="2 3" key="1">
    <citation type="journal article" date="2019" name="Commun. Biol.">
        <title>The bagworm genome reveals a unique fibroin gene that provides high tensile strength.</title>
        <authorList>
            <person name="Kono N."/>
            <person name="Nakamura H."/>
            <person name="Ohtoshi R."/>
            <person name="Tomita M."/>
            <person name="Numata K."/>
            <person name="Arakawa K."/>
        </authorList>
    </citation>
    <scope>NUCLEOTIDE SEQUENCE [LARGE SCALE GENOMIC DNA]</scope>
</reference>
<keyword evidence="3" id="KW-1185">Reference proteome</keyword>
<evidence type="ECO:0000313" key="2">
    <source>
        <dbReference type="EMBL" id="GBP52740.1"/>
    </source>
</evidence>
<gene>
    <name evidence="2" type="ORF">EVAR_43941_1</name>
</gene>
<comment type="caution">
    <text evidence="2">The sequence shown here is derived from an EMBL/GenBank/DDBJ whole genome shotgun (WGS) entry which is preliminary data.</text>
</comment>
<dbReference type="AlphaFoldDB" id="A0A4C1WPF7"/>
<feature type="region of interest" description="Disordered" evidence="1">
    <location>
        <begin position="108"/>
        <end position="129"/>
    </location>
</feature>
<dbReference type="Proteomes" id="UP000299102">
    <property type="component" value="Unassembled WGS sequence"/>
</dbReference>